<dbReference type="InterPro" id="IPR043744">
    <property type="entry name" value="DUF5689"/>
</dbReference>
<dbReference type="AlphaFoldDB" id="A0AAE3MIA8"/>
<dbReference type="Pfam" id="PF18942">
    <property type="entry name" value="DUF5689"/>
    <property type="match status" value="1"/>
</dbReference>
<proteinExistence type="predicted"/>
<evidence type="ECO:0000259" key="2">
    <source>
        <dbReference type="PROSITE" id="PS51841"/>
    </source>
</evidence>
<protein>
    <submittedName>
        <fullName evidence="3">DUF5689 domain-containing protein</fullName>
    </submittedName>
</protein>
<feature type="domain" description="LTD" evidence="2">
    <location>
        <begin position="279"/>
        <end position="429"/>
    </location>
</feature>
<dbReference type="SUPFAM" id="SSF74853">
    <property type="entry name" value="Lamin A/C globular tail domain"/>
    <property type="match status" value="1"/>
</dbReference>
<organism evidence="3 4">
    <name type="scientific">Lentiprolixibacter aurantiacus</name>
    <dbReference type="NCBI Taxonomy" id="2993939"/>
    <lineage>
        <taxon>Bacteria</taxon>
        <taxon>Pseudomonadati</taxon>
        <taxon>Bacteroidota</taxon>
        <taxon>Flavobacteriia</taxon>
        <taxon>Flavobacteriales</taxon>
        <taxon>Flavobacteriaceae</taxon>
        <taxon>Lentiprolixibacter</taxon>
    </lineage>
</organism>
<evidence type="ECO:0000313" key="4">
    <source>
        <dbReference type="Proteomes" id="UP001207116"/>
    </source>
</evidence>
<feature type="region of interest" description="Disordered" evidence="1">
    <location>
        <begin position="401"/>
        <end position="421"/>
    </location>
</feature>
<evidence type="ECO:0000313" key="3">
    <source>
        <dbReference type="EMBL" id="MCX2718315.1"/>
    </source>
</evidence>
<dbReference type="Gene3D" id="2.60.40.1260">
    <property type="entry name" value="Lamin Tail domain"/>
    <property type="match status" value="1"/>
</dbReference>
<reference evidence="3" key="1">
    <citation type="submission" date="2022-11" db="EMBL/GenBank/DDBJ databases">
        <title>The characterization of three novel Bacteroidetes species and genomic analysis of their roles in tidal elemental geochemical cycles.</title>
        <authorList>
            <person name="Ma K.-J."/>
        </authorList>
    </citation>
    <scope>NUCLEOTIDE SEQUENCE</scope>
    <source>
        <strain evidence="3">M415</strain>
    </source>
</reference>
<dbReference type="EMBL" id="JAPFQP010000001">
    <property type="protein sequence ID" value="MCX2718315.1"/>
    <property type="molecule type" value="Genomic_DNA"/>
</dbReference>
<name>A0AAE3MIA8_9FLAO</name>
<gene>
    <name evidence="3" type="ORF">OO016_01755</name>
</gene>
<keyword evidence="4" id="KW-1185">Reference proteome</keyword>
<comment type="caution">
    <text evidence="3">The sequence shown here is derived from an EMBL/GenBank/DDBJ whole genome shotgun (WGS) entry which is preliminary data.</text>
</comment>
<evidence type="ECO:0000256" key="1">
    <source>
        <dbReference type="SAM" id="MobiDB-lite"/>
    </source>
</evidence>
<dbReference type="RefSeq" id="WP_266010323.1">
    <property type="nucleotide sequence ID" value="NZ_JAPFQP010000001.1"/>
</dbReference>
<dbReference type="Pfam" id="PF00932">
    <property type="entry name" value="LTD"/>
    <property type="match status" value="1"/>
</dbReference>
<dbReference type="InterPro" id="IPR001322">
    <property type="entry name" value="Lamin_tail_dom"/>
</dbReference>
<sequence length="461" mass="50888">MMDFLKVVWRMLRLTICILFVIVNINCTEGDNYSKPLLCENEWKSNISIAELQSLYPGETVRIQDNQFLEAYVISSDQEGNFFGSIHIQDLPDNPTAGLEVLIDLPDTHIFYPMGHRILIRLKGMYLGKDGEIFQLGGVSSFFGNQKVGRLPASLTEKHLQLGCADSYELVPKSISLQRLELENPGTYVEIDSVQFTEDIIGQPFAETEQETIRLLEDCYGNSIEVVNSGYADFAWTPLPAGSGKISGILLKDRGSLIIRINKLKEVKFIHERCPSGPDPITSDSLFLSEIADPDNNSEARFVELFNAGSDDLPLAGWTLERYTNDNPEAGSVIDLSDLMIRAGGTALIASNAAVFEEVFGFPPDLEGGKNSPADSNGDDNLILKDPFGVVKDIFGRIGEDGSNTDHEFEDGRALRKSEVSTGSTVYDPSEWYIFNDTGLVGTINQPQLAPDDFSPGIHNK</sequence>
<dbReference type="InterPro" id="IPR036415">
    <property type="entry name" value="Lamin_tail_dom_sf"/>
</dbReference>
<dbReference type="PROSITE" id="PS51841">
    <property type="entry name" value="LTD"/>
    <property type="match status" value="1"/>
</dbReference>
<accession>A0AAE3MIA8</accession>
<feature type="compositionally biased region" description="Basic and acidic residues" evidence="1">
    <location>
        <begin position="401"/>
        <end position="419"/>
    </location>
</feature>
<dbReference type="Proteomes" id="UP001207116">
    <property type="component" value="Unassembled WGS sequence"/>
</dbReference>